<proteinExistence type="predicted"/>
<dbReference type="EMBL" id="JPKY01000003">
    <property type="protein sequence ID" value="KFH48472.1"/>
    <property type="molecule type" value="Genomic_DNA"/>
</dbReference>
<dbReference type="InterPro" id="IPR001466">
    <property type="entry name" value="Beta-lactam-related"/>
</dbReference>
<dbReference type="STRING" id="857340.A0A086TGJ0"/>
<dbReference type="Gene3D" id="3.40.710.10">
    <property type="entry name" value="DD-peptidase/beta-lactamase superfamily"/>
    <property type="match status" value="1"/>
</dbReference>
<evidence type="ECO:0000259" key="2">
    <source>
        <dbReference type="Pfam" id="PF00144"/>
    </source>
</evidence>
<dbReference type="PANTHER" id="PTHR43283:SF11">
    <property type="entry name" value="BETA-LACTAMASE-RELATED DOMAIN-CONTAINING PROTEIN"/>
    <property type="match status" value="1"/>
</dbReference>
<dbReference type="InterPro" id="IPR050789">
    <property type="entry name" value="Diverse_Enzym_Activities"/>
</dbReference>
<gene>
    <name evidence="3" type="ORF">ACRE_007380</name>
</gene>
<dbReference type="GO" id="GO:0016787">
    <property type="term" value="F:hydrolase activity"/>
    <property type="evidence" value="ECO:0007669"/>
    <property type="project" value="UniProtKB-KW"/>
</dbReference>
<organism evidence="3 4">
    <name type="scientific">Hapsidospora chrysogenum (strain ATCC 11550 / CBS 779.69 / DSM 880 / IAM 14645 / JCM 23072 / IMI 49137)</name>
    <name type="common">Acremonium chrysogenum</name>
    <dbReference type="NCBI Taxonomy" id="857340"/>
    <lineage>
        <taxon>Eukaryota</taxon>
        <taxon>Fungi</taxon>
        <taxon>Dikarya</taxon>
        <taxon>Ascomycota</taxon>
        <taxon>Pezizomycotina</taxon>
        <taxon>Sordariomycetes</taxon>
        <taxon>Hypocreomycetidae</taxon>
        <taxon>Hypocreales</taxon>
        <taxon>Bionectriaceae</taxon>
        <taxon>Hapsidospora</taxon>
    </lineage>
</organism>
<sequence>MKLSSIALPASGLAAATIHSDVLRFGTPEQVDMLPAPLETMVSNLTAFTEARNWGAATSGEVLPVEPGGVTLIARHGVVVSHFAFGKRNLWAGVNGTTGVELPGSKQEDVTTDTIFDAASLTKMFTTVVALRCIDQGLFTLNGTVKTWLPEFGVNGKENITVLQLMTHRSGLPSGPNPPLHMLPTYEDRIQAILEQELHNEPDEAYLYSDMSYMTLMMLIEKVTGRKLDDVMAEVTDLMEMTATYYNRGNLEGPGSGERYARTAATEFQLVVVGDSAPERPQPVRGTVHDEQAWSLAGVSGHAGIFTTALDVARLCHMLLSNGTYNGRRVLSQESIDAIFTDWYGDGRGAGFELDQEYTAGPMANPRAASHTGFTGTSLVADRESGTLFVHLAHRVHPSREWSSNNIVRRTVGGWVATALGRDVQFPVYPW</sequence>
<protein>
    <recommendedName>
        <fullName evidence="2">Beta-lactamase-related domain-containing protein</fullName>
    </recommendedName>
</protein>
<dbReference type="InterPro" id="IPR012338">
    <property type="entry name" value="Beta-lactam/transpept-like"/>
</dbReference>
<dbReference type="AlphaFoldDB" id="A0A086TGJ0"/>
<keyword evidence="1" id="KW-0378">Hydrolase</keyword>
<name>A0A086TGJ0_HAPC1</name>
<dbReference type="Pfam" id="PF00144">
    <property type="entry name" value="Beta-lactamase"/>
    <property type="match status" value="1"/>
</dbReference>
<dbReference type="OrthoDB" id="5946976at2759"/>
<evidence type="ECO:0000256" key="1">
    <source>
        <dbReference type="ARBA" id="ARBA00022801"/>
    </source>
</evidence>
<dbReference type="HOGENOM" id="CLU_020027_1_3_1"/>
<dbReference type="PANTHER" id="PTHR43283">
    <property type="entry name" value="BETA-LACTAMASE-RELATED"/>
    <property type="match status" value="1"/>
</dbReference>
<dbReference type="SUPFAM" id="SSF56601">
    <property type="entry name" value="beta-lactamase/transpeptidase-like"/>
    <property type="match status" value="1"/>
</dbReference>
<evidence type="ECO:0000313" key="4">
    <source>
        <dbReference type="Proteomes" id="UP000029964"/>
    </source>
</evidence>
<reference evidence="4" key="1">
    <citation type="journal article" date="2014" name="Genome Announc.">
        <title>Genome sequence and annotation of Acremonium chrysogenum, producer of the beta-lactam antibiotic cephalosporin C.</title>
        <authorList>
            <person name="Terfehr D."/>
            <person name="Dahlmann T.A."/>
            <person name="Specht T."/>
            <person name="Zadra I."/>
            <person name="Kuernsteiner H."/>
            <person name="Kueck U."/>
        </authorList>
    </citation>
    <scope>NUCLEOTIDE SEQUENCE [LARGE SCALE GENOMIC DNA]</scope>
    <source>
        <strain evidence="4">ATCC 11550 / CBS 779.69 / DSM 880 / IAM 14645 / JCM 23072 / IMI 49137</strain>
    </source>
</reference>
<feature type="domain" description="Beta-lactamase-related" evidence="2">
    <location>
        <begin position="67"/>
        <end position="408"/>
    </location>
</feature>
<dbReference type="Proteomes" id="UP000029964">
    <property type="component" value="Unassembled WGS sequence"/>
</dbReference>
<accession>A0A086TGJ0</accession>
<evidence type="ECO:0000313" key="3">
    <source>
        <dbReference type="EMBL" id="KFH48472.1"/>
    </source>
</evidence>
<comment type="caution">
    <text evidence="3">The sequence shown here is derived from an EMBL/GenBank/DDBJ whole genome shotgun (WGS) entry which is preliminary data.</text>
</comment>
<keyword evidence="4" id="KW-1185">Reference proteome</keyword>